<accession>A0ABQ6BTM9</accession>
<gene>
    <name evidence="2" type="ORF">GCM10007860_25220</name>
</gene>
<name>A0ABQ6BTM9_9NEIS</name>
<organism evidence="2 3">
    <name type="scientific">Chitiniphilus shinanonensis</name>
    <dbReference type="NCBI Taxonomy" id="553088"/>
    <lineage>
        <taxon>Bacteria</taxon>
        <taxon>Pseudomonadati</taxon>
        <taxon>Pseudomonadota</taxon>
        <taxon>Betaproteobacteria</taxon>
        <taxon>Neisseriales</taxon>
        <taxon>Chitinibacteraceae</taxon>
        <taxon>Chitiniphilus</taxon>
    </lineage>
</organism>
<reference evidence="3" key="1">
    <citation type="journal article" date="2019" name="Int. J. Syst. Evol. Microbiol.">
        <title>The Global Catalogue of Microorganisms (GCM) 10K type strain sequencing project: providing services to taxonomists for standard genome sequencing and annotation.</title>
        <authorList>
            <consortium name="The Broad Institute Genomics Platform"/>
            <consortium name="The Broad Institute Genome Sequencing Center for Infectious Disease"/>
            <person name="Wu L."/>
            <person name="Ma J."/>
        </authorList>
    </citation>
    <scope>NUCLEOTIDE SEQUENCE [LARGE SCALE GENOMIC DNA]</scope>
    <source>
        <strain evidence="3">NBRC 104970</strain>
    </source>
</reference>
<sequence length="69" mass="6979">MGAGASGMMSGGRQARAGAAHSVPASIARPRARDGACIGTLLQSNDYADSMALPALSIGMALKEVNKYQ</sequence>
<dbReference type="Proteomes" id="UP001156836">
    <property type="component" value="Unassembled WGS sequence"/>
</dbReference>
<evidence type="ECO:0000313" key="3">
    <source>
        <dbReference type="Proteomes" id="UP001156836"/>
    </source>
</evidence>
<dbReference type="EMBL" id="BSOZ01000044">
    <property type="protein sequence ID" value="GLS05370.1"/>
    <property type="molecule type" value="Genomic_DNA"/>
</dbReference>
<comment type="caution">
    <text evidence="2">The sequence shown here is derived from an EMBL/GenBank/DDBJ whole genome shotgun (WGS) entry which is preliminary data.</text>
</comment>
<protein>
    <submittedName>
        <fullName evidence="2">Uncharacterized protein</fullName>
    </submittedName>
</protein>
<feature type="compositionally biased region" description="Low complexity" evidence="1">
    <location>
        <begin position="1"/>
        <end position="12"/>
    </location>
</feature>
<evidence type="ECO:0000256" key="1">
    <source>
        <dbReference type="SAM" id="MobiDB-lite"/>
    </source>
</evidence>
<evidence type="ECO:0000313" key="2">
    <source>
        <dbReference type="EMBL" id="GLS05370.1"/>
    </source>
</evidence>
<keyword evidence="3" id="KW-1185">Reference proteome</keyword>
<feature type="region of interest" description="Disordered" evidence="1">
    <location>
        <begin position="1"/>
        <end position="24"/>
    </location>
</feature>
<proteinExistence type="predicted"/>